<dbReference type="PROSITE" id="PS50850">
    <property type="entry name" value="MFS"/>
    <property type="match status" value="1"/>
</dbReference>
<feature type="transmembrane region" description="Helical" evidence="5">
    <location>
        <begin position="101"/>
        <end position="118"/>
    </location>
</feature>
<feature type="compositionally biased region" description="Low complexity" evidence="4">
    <location>
        <begin position="194"/>
        <end position="203"/>
    </location>
</feature>
<dbReference type="Gene3D" id="1.20.1250.20">
    <property type="entry name" value="MFS general substrate transporter like domains"/>
    <property type="match status" value="1"/>
</dbReference>
<organism evidence="7 8">
    <name type="scientific">Orrella marina</name>
    <dbReference type="NCBI Taxonomy" id="2163011"/>
    <lineage>
        <taxon>Bacteria</taxon>
        <taxon>Pseudomonadati</taxon>
        <taxon>Pseudomonadota</taxon>
        <taxon>Betaproteobacteria</taxon>
        <taxon>Burkholderiales</taxon>
        <taxon>Alcaligenaceae</taxon>
        <taxon>Orrella</taxon>
    </lineage>
</organism>
<dbReference type="InterPro" id="IPR036259">
    <property type="entry name" value="MFS_trans_sf"/>
</dbReference>
<feature type="transmembrane region" description="Helical" evidence="5">
    <location>
        <begin position="294"/>
        <end position="315"/>
    </location>
</feature>
<keyword evidence="3 5" id="KW-0472">Membrane</keyword>
<evidence type="ECO:0000256" key="5">
    <source>
        <dbReference type="SAM" id="Phobius"/>
    </source>
</evidence>
<feature type="transmembrane region" description="Helical" evidence="5">
    <location>
        <begin position="21"/>
        <end position="42"/>
    </location>
</feature>
<feature type="transmembrane region" description="Helical" evidence="5">
    <location>
        <begin position="234"/>
        <end position="257"/>
    </location>
</feature>
<name>A0A2R4XHL6_9BURK</name>
<feature type="transmembrane region" description="Helical" evidence="5">
    <location>
        <begin position="48"/>
        <end position="70"/>
    </location>
</feature>
<evidence type="ECO:0000313" key="7">
    <source>
        <dbReference type="EMBL" id="AWB33290.1"/>
    </source>
</evidence>
<sequence length="414" mass="43753">MSLDISDRSRHNARILTTAQALGGASPAIIVSLGGLVGQQLASHPSLVTLPVSIFNLGLAIGTLPAAWIMKRHGRRAGYMTGGILGVVSGLIAAAGIFEQMFVVFCLGTLIAGFYASYVQSYRFAVADGAPEDIKPRLISWVMVGGLFAAIIGPQTVIWTRDIVAWAPFAGSFVAQSVLALLALPVIWRLRPTTSTPVSSPSTRQPAFSTNQSNASAKVPAGRPLKEIAAQPKFILAVTAGVVSYSLMSFVMTAAPIAMVGCGHTVGEAALGIQWHVLAMFAPSFFTGRLIQRFGVNAVTAFGLFLLAISGVVGLSGLDVAHFWIALILLGVGWNFGFIGATTMVTACHRPEERNRVQALNDFLVFGSVAISSFSSGKLLSVAGWEIINLMMFPAVGLVFALMIWQHLRAPRAG</sequence>
<dbReference type="OrthoDB" id="8558006at2"/>
<evidence type="ECO:0000256" key="2">
    <source>
        <dbReference type="ARBA" id="ARBA00022989"/>
    </source>
</evidence>
<feature type="transmembrane region" description="Helical" evidence="5">
    <location>
        <begin position="269"/>
        <end position="287"/>
    </location>
</feature>
<reference evidence="7 8" key="1">
    <citation type="submission" date="2018-04" db="EMBL/GenBank/DDBJ databases">
        <title>Bordetella sp. HZ20 isolated from seawater.</title>
        <authorList>
            <person name="Sun C."/>
        </authorList>
    </citation>
    <scope>NUCLEOTIDE SEQUENCE [LARGE SCALE GENOMIC DNA]</scope>
    <source>
        <strain evidence="7 8">HZ20</strain>
    </source>
</reference>
<feature type="transmembrane region" description="Helical" evidence="5">
    <location>
        <begin position="359"/>
        <end position="375"/>
    </location>
</feature>
<feature type="transmembrane region" description="Helical" evidence="5">
    <location>
        <begin position="387"/>
        <end position="405"/>
    </location>
</feature>
<dbReference type="InterPro" id="IPR011701">
    <property type="entry name" value="MFS"/>
</dbReference>
<dbReference type="Pfam" id="PF07690">
    <property type="entry name" value="MFS_1"/>
    <property type="match status" value="1"/>
</dbReference>
<proteinExistence type="predicted"/>
<dbReference type="AlphaFoldDB" id="A0A2R4XHL6"/>
<feature type="transmembrane region" description="Helical" evidence="5">
    <location>
        <begin position="165"/>
        <end position="188"/>
    </location>
</feature>
<keyword evidence="8" id="KW-1185">Reference proteome</keyword>
<feature type="transmembrane region" description="Helical" evidence="5">
    <location>
        <begin position="138"/>
        <end position="159"/>
    </location>
</feature>
<gene>
    <name evidence="7" type="ORF">DBV39_05765</name>
</gene>
<evidence type="ECO:0000313" key="8">
    <source>
        <dbReference type="Proteomes" id="UP000244571"/>
    </source>
</evidence>
<feature type="compositionally biased region" description="Polar residues" evidence="4">
    <location>
        <begin position="204"/>
        <end position="216"/>
    </location>
</feature>
<evidence type="ECO:0000256" key="1">
    <source>
        <dbReference type="ARBA" id="ARBA00022692"/>
    </source>
</evidence>
<evidence type="ECO:0000256" key="3">
    <source>
        <dbReference type="ARBA" id="ARBA00023136"/>
    </source>
</evidence>
<evidence type="ECO:0000259" key="6">
    <source>
        <dbReference type="PROSITE" id="PS50850"/>
    </source>
</evidence>
<dbReference type="InterPro" id="IPR020846">
    <property type="entry name" value="MFS_dom"/>
</dbReference>
<dbReference type="RefSeq" id="WP_108620719.1">
    <property type="nucleotide sequence ID" value="NZ_CP028901.1"/>
</dbReference>
<keyword evidence="1 5" id="KW-0812">Transmembrane</keyword>
<dbReference type="EMBL" id="CP028901">
    <property type="protein sequence ID" value="AWB33290.1"/>
    <property type="molecule type" value="Genomic_DNA"/>
</dbReference>
<dbReference type="Proteomes" id="UP000244571">
    <property type="component" value="Chromosome"/>
</dbReference>
<evidence type="ECO:0000256" key="4">
    <source>
        <dbReference type="SAM" id="MobiDB-lite"/>
    </source>
</evidence>
<keyword evidence="2 5" id="KW-1133">Transmembrane helix</keyword>
<dbReference type="PANTHER" id="PTHR23534">
    <property type="entry name" value="MFS PERMEASE"/>
    <property type="match status" value="1"/>
</dbReference>
<dbReference type="SUPFAM" id="SSF103473">
    <property type="entry name" value="MFS general substrate transporter"/>
    <property type="match status" value="1"/>
</dbReference>
<dbReference type="GO" id="GO:0022857">
    <property type="term" value="F:transmembrane transporter activity"/>
    <property type="evidence" value="ECO:0007669"/>
    <property type="project" value="InterPro"/>
</dbReference>
<feature type="transmembrane region" description="Helical" evidence="5">
    <location>
        <begin position="77"/>
        <end position="95"/>
    </location>
</feature>
<dbReference type="KEGG" id="boz:DBV39_05765"/>
<feature type="domain" description="Major facilitator superfamily (MFS) profile" evidence="6">
    <location>
        <begin position="233"/>
        <end position="414"/>
    </location>
</feature>
<dbReference type="PANTHER" id="PTHR23534:SF1">
    <property type="entry name" value="MAJOR FACILITATOR SUPERFAMILY PROTEIN"/>
    <property type="match status" value="1"/>
</dbReference>
<accession>A0A2R4XHL6</accession>
<feature type="transmembrane region" description="Helical" evidence="5">
    <location>
        <begin position="321"/>
        <end position="347"/>
    </location>
</feature>
<protein>
    <submittedName>
        <fullName evidence="7">MFS transporter</fullName>
    </submittedName>
</protein>
<feature type="region of interest" description="Disordered" evidence="4">
    <location>
        <begin position="194"/>
        <end position="219"/>
    </location>
</feature>